<accession>B8HN20</accession>
<dbReference type="OrthoDB" id="530235at2"/>
<evidence type="ECO:0000256" key="1">
    <source>
        <dbReference type="ARBA" id="ARBA00008857"/>
    </source>
</evidence>
<dbReference type="InterPro" id="IPR002104">
    <property type="entry name" value="Integrase_catalytic"/>
</dbReference>
<dbReference type="PANTHER" id="PTHR30349">
    <property type="entry name" value="PHAGE INTEGRASE-RELATED"/>
    <property type="match status" value="1"/>
</dbReference>
<sequence>MYARETKRKASAGSVQIKVSNDRLQLVFSYAGRRHYLSLGLPDSPVNRKAAQAKAKLIESDIAFDRFDPTLAKYKAQSALSTSEITPISTPTLKLLWQQYTEYKRPMVSPSTLKKSFERYGNCIDRLPTQDLSQAGLIRDYCLKAMPVNSCKRFITQLSACCDWAVKSGLIEANPFTGMAADITLPKSKRGEFDDINPFSFEERDQILEALRTDQFTKTRKVKRQHQFQHSHYYGYVAFLFLTGCRPSEAIALQWKHVSSDWRYINFEQSVVLGEDGMVCKEGLKTQAKRRFPCNARVRSLLQSLKPKECGPETLIFPSHKGGWIDTVEFQHRVWKPLLEGLGIAYRKPYQTRHSWITWALNATGENGERLTVKDVAKLAGNSPEVILKHYLGNKRELFVPEF</sequence>
<proteinExistence type="inferred from homology"/>
<protein>
    <submittedName>
        <fullName evidence="5">Integrase family protein</fullName>
    </submittedName>
</protein>
<comment type="similarity">
    <text evidence="1">Belongs to the 'phage' integrase family.</text>
</comment>
<dbReference type="Pfam" id="PF12167">
    <property type="entry name" value="Arm-DNA-bind_2"/>
    <property type="match status" value="1"/>
</dbReference>
<dbReference type="CDD" id="cd01189">
    <property type="entry name" value="INT_ICEBs1_C_like"/>
    <property type="match status" value="1"/>
</dbReference>
<organism evidence="5">
    <name type="scientific">Cyanothece sp. (strain PCC 7425 / ATCC 29141)</name>
    <dbReference type="NCBI Taxonomy" id="395961"/>
    <lineage>
        <taxon>Bacteria</taxon>
        <taxon>Bacillati</taxon>
        <taxon>Cyanobacteriota</taxon>
        <taxon>Cyanophyceae</taxon>
        <taxon>Gomontiellales</taxon>
        <taxon>Cyanothecaceae</taxon>
        <taxon>Cyanothece</taxon>
    </lineage>
</organism>
<dbReference type="AlphaFoldDB" id="B8HN20"/>
<evidence type="ECO:0000256" key="2">
    <source>
        <dbReference type="ARBA" id="ARBA00023125"/>
    </source>
</evidence>
<keyword evidence="2" id="KW-0238">DNA-binding</keyword>
<dbReference type="PROSITE" id="PS51898">
    <property type="entry name" value="TYR_RECOMBINASE"/>
    <property type="match status" value="1"/>
</dbReference>
<gene>
    <name evidence="5" type="ordered locus">Cyan7425_3161</name>
</gene>
<dbReference type="STRING" id="395961.Cyan7425_3161"/>
<dbReference type="Pfam" id="PF00589">
    <property type="entry name" value="Phage_integrase"/>
    <property type="match status" value="1"/>
</dbReference>
<evidence type="ECO:0000259" key="4">
    <source>
        <dbReference type="PROSITE" id="PS51898"/>
    </source>
</evidence>
<dbReference type="SUPFAM" id="SSF56349">
    <property type="entry name" value="DNA breaking-rejoining enzymes"/>
    <property type="match status" value="1"/>
</dbReference>
<dbReference type="Gene3D" id="1.10.443.10">
    <property type="entry name" value="Intergrase catalytic core"/>
    <property type="match status" value="1"/>
</dbReference>
<evidence type="ECO:0000256" key="3">
    <source>
        <dbReference type="ARBA" id="ARBA00023172"/>
    </source>
</evidence>
<feature type="domain" description="Tyr recombinase" evidence="4">
    <location>
        <begin position="194"/>
        <end position="403"/>
    </location>
</feature>
<dbReference type="GO" id="GO:0015074">
    <property type="term" value="P:DNA integration"/>
    <property type="evidence" value="ECO:0007669"/>
    <property type="project" value="InterPro"/>
</dbReference>
<dbReference type="HOGENOM" id="CLU_027562_8_0_3"/>
<dbReference type="InterPro" id="IPR022000">
    <property type="entry name" value="Min27-like_integrase_DNA_bind"/>
</dbReference>
<dbReference type="PANTHER" id="PTHR30349:SF41">
    <property type="entry name" value="INTEGRASE_RECOMBINASE PROTEIN MJ0367-RELATED"/>
    <property type="match status" value="1"/>
</dbReference>
<keyword evidence="3" id="KW-0233">DNA recombination</keyword>
<evidence type="ECO:0000313" key="5">
    <source>
        <dbReference type="EMBL" id="ACL45489.1"/>
    </source>
</evidence>
<dbReference type="GO" id="GO:0003677">
    <property type="term" value="F:DNA binding"/>
    <property type="evidence" value="ECO:0007669"/>
    <property type="project" value="UniProtKB-KW"/>
</dbReference>
<reference evidence="5" key="1">
    <citation type="submission" date="2009-01" db="EMBL/GenBank/DDBJ databases">
        <title>Complete sequence of chromosome Cyanothece sp. PCC 7425.</title>
        <authorList>
            <consortium name="US DOE Joint Genome Institute"/>
            <person name="Lucas S."/>
            <person name="Copeland A."/>
            <person name="Lapidus A."/>
            <person name="Glavina del Rio T."/>
            <person name="Dalin E."/>
            <person name="Tice H."/>
            <person name="Bruce D."/>
            <person name="Goodwin L."/>
            <person name="Pitluck S."/>
            <person name="Sims D."/>
            <person name="Meineke L."/>
            <person name="Brettin T."/>
            <person name="Detter J.C."/>
            <person name="Han C."/>
            <person name="Larimer F."/>
            <person name="Land M."/>
            <person name="Hauser L."/>
            <person name="Kyrpides N."/>
            <person name="Ovchinnikova G."/>
            <person name="Liberton M."/>
            <person name="Stoeckel J."/>
            <person name="Banerjee A."/>
            <person name="Singh A."/>
            <person name="Page L."/>
            <person name="Sato H."/>
            <person name="Zhao L."/>
            <person name="Sherman L."/>
            <person name="Pakrasi H."/>
            <person name="Richardson P."/>
        </authorList>
    </citation>
    <scope>NUCLEOTIDE SEQUENCE</scope>
    <source>
        <strain evidence="5">PCC 7425</strain>
    </source>
</reference>
<dbReference type="GO" id="GO:0006310">
    <property type="term" value="P:DNA recombination"/>
    <property type="evidence" value="ECO:0007669"/>
    <property type="project" value="UniProtKB-KW"/>
</dbReference>
<dbReference type="EMBL" id="CP001344">
    <property type="protein sequence ID" value="ACL45489.1"/>
    <property type="molecule type" value="Genomic_DNA"/>
</dbReference>
<dbReference type="eggNOG" id="COG0582">
    <property type="taxonomic scope" value="Bacteria"/>
</dbReference>
<dbReference type="KEGG" id="cyn:Cyan7425_3161"/>
<name>B8HN20_CYAP4</name>
<dbReference type="InterPro" id="IPR013762">
    <property type="entry name" value="Integrase-like_cat_sf"/>
</dbReference>
<dbReference type="InterPro" id="IPR011010">
    <property type="entry name" value="DNA_brk_join_enz"/>
</dbReference>
<dbReference type="InterPro" id="IPR050090">
    <property type="entry name" value="Tyrosine_recombinase_XerCD"/>
</dbReference>